<accession>A0A855YAR4</accession>
<organism evidence="2 3">
    <name type="scientific">Paenibacillus pabuli</name>
    <dbReference type="NCBI Taxonomy" id="1472"/>
    <lineage>
        <taxon>Bacteria</taxon>
        <taxon>Bacillati</taxon>
        <taxon>Bacillota</taxon>
        <taxon>Bacilli</taxon>
        <taxon>Bacillales</taxon>
        <taxon>Paenibacillaceae</taxon>
        <taxon>Paenibacillus</taxon>
    </lineage>
</organism>
<dbReference type="AlphaFoldDB" id="A0A855YAR4"/>
<name>A0A855YAR4_9BACL</name>
<reference evidence="2 3" key="1">
    <citation type="submission" date="2018-05" db="EMBL/GenBank/DDBJ databases">
        <title>Freshwater and sediment microbial communities from various areas in North America, analyzing microbe dynamics in response to fracking.</title>
        <authorList>
            <person name="Lamendella R."/>
        </authorList>
    </citation>
    <scope>NUCLEOTIDE SEQUENCE [LARGE SCALE GENOMIC DNA]</scope>
    <source>
        <strain evidence="2 3">DB-3</strain>
    </source>
</reference>
<evidence type="ECO:0000313" key="3">
    <source>
        <dbReference type="Proteomes" id="UP000247078"/>
    </source>
</evidence>
<keyword evidence="1" id="KW-0812">Transmembrane</keyword>
<dbReference type="EMBL" id="QGTZ01000005">
    <property type="protein sequence ID" value="PWW40772.1"/>
    <property type="molecule type" value="Genomic_DNA"/>
</dbReference>
<evidence type="ECO:0000313" key="2">
    <source>
        <dbReference type="EMBL" id="PWW40772.1"/>
    </source>
</evidence>
<gene>
    <name evidence="2" type="ORF">DET56_10544</name>
</gene>
<protein>
    <submittedName>
        <fullName evidence="2">Uncharacterized protein</fullName>
    </submittedName>
</protein>
<evidence type="ECO:0000256" key="1">
    <source>
        <dbReference type="SAM" id="Phobius"/>
    </source>
</evidence>
<proteinExistence type="predicted"/>
<keyword evidence="1" id="KW-0472">Membrane</keyword>
<sequence>MCESNMFCSKVNGSARGYGRDFIKGGNCVSRRTTGTLLLVIAALLYSVRYLSAAIFGSGVTSWDSDLFQGMLNYIGTAPQSWSIAALILGLFYLVWAEYEAISSKTRERLKRFVSYETVDQEAEIRNKTE</sequence>
<feature type="transmembrane region" description="Helical" evidence="1">
    <location>
        <begin position="81"/>
        <end position="102"/>
    </location>
</feature>
<keyword evidence="1" id="KW-1133">Transmembrane helix</keyword>
<feature type="transmembrane region" description="Helical" evidence="1">
    <location>
        <begin position="37"/>
        <end position="61"/>
    </location>
</feature>
<dbReference type="Proteomes" id="UP000247078">
    <property type="component" value="Unassembled WGS sequence"/>
</dbReference>
<comment type="caution">
    <text evidence="2">The sequence shown here is derived from an EMBL/GenBank/DDBJ whole genome shotgun (WGS) entry which is preliminary data.</text>
</comment>